<dbReference type="Proteomes" id="UP000002220">
    <property type="component" value="Chromosome"/>
</dbReference>
<evidence type="ECO:0000313" key="1">
    <source>
        <dbReference type="EMBL" id="ADG70009.1"/>
    </source>
</evidence>
<dbReference type="KEGG" id="plm:Plim_4201"/>
<name>D5SZA8_PLAL2</name>
<keyword evidence="2" id="KW-1185">Reference proteome</keyword>
<accession>D5SZA8</accession>
<evidence type="ECO:0000313" key="2">
    <source>
        <dbReference type="Proteomes" id="UP000002220"/>
    </source>
</evidence>
<dbReference type="AlphaFoldDB" id="D5SZA8"/>
<proteinExistence type="predicted"/>
<gene>
    <name evidence="1" type="ordered locus">Plim_4201</name>
</gene>
<reference evidence="1 2" key="1">
    <citation type="journal article" date="2010" name="Stand. Genomic Sci.">
        <title>Complete genome sequence of Planctomyces limnophilus type strain (Mu 290).</title>
        <authorList>
            <person name="Labutti K."/>
            <person name="Sikorski J."/>
            <person name="Schneider S."/>
            <person name="Nolan M."/>
            <person name="Lucas S."/>
            <person name="Glavina Del Rio T."/>
            <person name="Tice H."/>
            <person name="Cheng J.F."/>
            <person name="Goodwin L."/>
            <person name="Pitluck S."/>
            <person name="Liolios K."/>
            <person name="Ivanova N."/>
            <person name="Mavromatis K."/>
            <person name="Mikhailova N."/>
            <person name="Pati A."/>
            <person name="Chen A."/>
            <person name="Palaniappan K."/>
            <person name="Land M."/>
            <person name="Hauser L."/>
            <person name="Chang Y.J."/>
            <person name="Jeffries C.D."/>
            <person name="Tindall B.J."/>
            <person name="Rohde M."/>
            <person name="Goker M."/>
            <person name="Woyke T."/>
            <person name="Bristow J."/>
            <person name="Eisen J.A."/>
            <person name="Markowitz V."/>
            <person name="Hugenholtz P."/>
            <person name="Kyrpides N.C."/>
            <person name="Klenk H.P."/>
            <person name="Lapidus A."/>
        </authorList>
    </citation>
    <scope>NUCLEOTIDE SEQUENCE [LARGE SCALE GENOMIC DNA]</scope>
    <source>
        <strain evidence="2">ATCC 43296 / DSM 3776 / IFAM 1008 / 290</strain>
    </source>
</reference>
<dbReference type="HOGENOM" id="CLU_2863975_0_0_0"/>
<dbReference type="EMBL" id="CP001744">
    <property type="protein sequence ID" value="ADG70009.1"/>
    <property type="molecule type" value="Genomic_DNA"/>
</dbReference>
<protein>
    <submittedName>
        <fullName evidence="1">Uncharacterized protein</fullName>
    </submittedName>
</protein>
<organism evidence="1 2">
    <name type="scientific">Planctopirus limnophila (strain ATCC 43296 / DSM 3776 / IFAM 1008 / Mu 290)</name>
    <name type="common">Planctomyces limnophilus</name>
    <dbReference type="NCBI Taxonomy" id="521674"/>
    <lineage>
        <taxon>Bacteria</taxon>
        <taxon>Pseudomonadati</taxon>
        <taxon>Planctomycetota</taxon>
        <taxon>Planctomycetia</taxon>
        <taxon>Planctomycetales</taxon>
        <taxon>Planctomycetaceae</taxon>
        <taxon>Planctopirus</taxon>
    </lineage>
</organism>
<sequence>MRPESIQRISDLPILAIDLFLIILPNFPKCRFFSSFQHEQESTSGRVEIDRLSMIDQNSRGTRG</sequence>